<dbReference type="CDD" id="cd07042">
    <property type="entry name" value="STAS_SulP_like_sulfate_transporter"/>
    <property type="match status" value="1"/>
</dbReference>
<feature type="transmembrane region" description="Helical" evidence="6">
    <location>
        <begin position="383"/>
        <end position="406"/>
    </location>
</feature>
<dbReference type="EMBL" id="MTYJ01000067">
    <property type="protein sequence ID" value="OQV17037.1"/>
    <property type="molecule type" value="Genomic_DNA"/>
</dbReference>
<feature type="transmembrane region" description="Helical" evidence="6">
    <location>
        <begin position="216"/>
        <end position="238"/>
    </location>
</feature>
<name>A0A1W0WPG4_HYPEX</name>
<proteinExistence type="predicted"/>
<evidence type="ECO:0000256" key="5">
    <source>
        <dbReference type="SAM" id="MobiDB-lite"/>
    </source>
</evidence>
<feature type="compositionally biased region" description="Polar residues" evidence="5">
    <location>
        <begin position="629"/>
        <end position="640"/>
    </location>
</feature>
<feature type="region of interest" description="Disordered" evidence="5">
    <location>
        <begin position="612"/>
        <end position="676"/>
    </location>
</feature>
<accession>A0A1W0WPG4</accession>
<dbReference type="Pfam" id="PF00916">
    <property type="entry name" value="Sulfate_transp"/>
    <property type="match status" value="1"/>
</dbReference>
<protein>
    <submittedName>
        <fullName evidence="8">Sulfate transporter</fullName>
    </submittedName>
</protein>
<evidence type="ECO:0000313" key="9">
    <source>
        <dbReference type="Proteomes" id="UP000192578"/>
    </source>
</evidence>
<keyword evidence="3 6" id="KW-1133">Transmembrane helix</keyword>
<dbReference type="GO" id="GO:0055085">
    <property type="term" value="P:transmembrane transport"/>
    <property type="evidence" value="ECO:0007669"/>
    <property type="project" value="InterPro"/>
</dbReference>
<organism evidence="8 9">
    <name type="scientific">Hypsibius exemplaris</name>
    <name type="common">Freshwater tardigrade</name>
    <dbReference type="NCBI Taxonomy" id="2072580"/>
    <lineage>
        <taxon>Eukaryota</taxon>
        <taxon>Metazoa</taxon>
        <taxon>Ecdysozoa</taxon>
        <taxon>Tardigrada</taxon>
        <taxon>Eutardigrada</taxon>
        <taxon>Parachela</taxon>
        <taxon>Hypsibioidea</taxon>
        <taxon>Hypsibiidae</taxon>
        <taxon>Hypsibius</taxon>
    </lineage>
</organism>
<keyword evidence="4 6" id="KW-0472">Membrane</keyword>
<dbReference type="InterPro" id="IPR002645">
    <property type="entry name" value="STAS_dom"/>
</dbReference>
<evidence type="ECO:0000256" key="6">
    <source>
        <dbReference type="SAM" id="Phobius"/>
    </source>
</evidence>
<evidence type="ECO:0000259" key="7">
    <source>
        <dbReference type="PROSITE" id="PS50801"/>
    </source>
</evidence>
<feature type="domain" description="STAS" evidence="7">
    <location>
        <begin position="569"/>
        <end position="755"/>
    </location>
</feature>
<feature type="compositionally biased region" description="Low complexity" evidence="5">
    <location>
        <begin position="616"/>
        <end position="628"/>
    </location>
</feature>
<evidence type="ECO:0000256" key="1">
    <source>
        <dbReference type="ARBA" id="ARBA00004141"/>
    </source>
</evidence>
<gene>
    <name evidence="8" type="ORF">BV898_08899</name>
</gene>
<dbReference type="PANTHER" id="PTHR11814">
    <property type="entry name" value="SULFATE TRANSPORTER"/>
    <property type="match status" value="1"/>
</dbReference>
<evidence type="ECO:0000256" key="3">
    <source>
        <dbReference type="ARBA" id="ARBA00022989"/>
    </source>
</evidence>
<keyword evidence="2 6" id="KW-0812">Transmembrane</keyword>
<feature type="compositionally biased region" description="Polar residues" evidence="5">
    <location>
        <begin position="648"/>
        <end position="666"/>
    </location>
</feature>
<dbReference type="AlphaFoldDB" id="A0A1W0WPG4"/>
<feature type="transmembrane region" description="Helical" evidence="6">
    <location>
        <begin position="478"/>
        <end position="496"/>
    </location>
</feature>
<dbReference type="NCBIfam" id="TIGR00815">
    <property type="entry name" value="sulP"/>
    <property type="match status" value="1"/>
</dbReference>
<dbReference type="GO" id="GO:0016020">
    <property type="term" value="C:membrane"/>
    <property type="evidence" value="ECO:0007669"/>
    <property type="project" value="UniProtKB-SubCell"/>
</dbReference>
<sequence length="774" mass="85314">MTSAYYDTGEDVALTDTSSTQTNKQGIAGRLRSISRFSISRPIFSQAKFDDNNESLEYNVPATPWVKLKRKLGRKVYTAFHSRTDCSRLLKKKLTRTFPLFSWLPRYNLRQDLAKDLVAGITVGIMNIPQGMAYGKLSGVPHVYGLYTSFFPLLMYTLMGTSRHVSVGTFALISLMSSKIVKMFEEQEANSLLAVGTPGNWTQDAEGHPENIPARVAVLVTVTFCVGLWQMALGLLGLGSLTVYLSDQLVKGFTCGASFHVFTSQLKPVFGLKNLTSHYGPLKLIWTYRDFFEHIHLTHVPTLTISLICIGCLLIVKYLINENKKIISYIKFPVPMELLIVIFGALTSHLMNLPTAYGVTTVRRIPKGMPPPQVPDMMLVPDIIFECLPIAVVGFTITVSLGKLFAQKFKYEIEPNQEMKALGATNLFGSFFQCIPATGSLARSAVQVAVGGATQLVSVIAAMFVLVVLLALSPFLEPLPEACLGAIIMVALINLMKQVTEAGKLWQISLIDTSIFLVSLLAVVFLDVDSGLGVGVGYSLLTVILRTQRPEVGLLGRVPQTDIYKRVDSYKSAMEIPGVKIVRLDAPFYFANAEYVRRVTFEYCNLQSIFKSESRPNSPAPSAVPSSATQYHSLSPTPWTDQEVDPTAESSSDSGTTVSPANFQRRQSPETRLGLSHSPDRIHHLIFDCGAVCYLDVTGAEMIEKMALECRAVGVELLLASCKASIRETLFLSGFNKRVGTDQLYLTVHDAVLFATKRSSKRSLQPLEELSFDI</sequence>
<feature type="transmembrane region" description="Helical" evidence="6">
    <location>
        <begin position="113"/>
        <end position="133"/>
    </location>
</feature>
<keyword evidence="9" id="KW-1185">Reference proteome</keyword>
<dbReference type="Gene3D" id="3.30.750.24">
    <property type="entry name" value="STAS domain"/>
    <property type="match status" value="1"/>
</dbReference>
<evidence type="ECO:0000256" key="2">
    <source>
        <dbReference type="ARBA" id="ARBA00022692"/>
    </source>
</evidence>
<dbReference type="PROSITE" id="PS50801">
    <property type="entry name" value="STAS"/>
    <property type="match status" value="1"/>
</dbReference>
<feature type="transmembrane region" description="Helical" evidence="6">
    <location>
        <begin position="153"/>
        <end position="175"/>
    </location>
</feature>
<feature type="transmembrane region" description="Helical" evidence="6">
    <location>
        <begin position="332"/>
        <end position="351"/>
    </location>
</feature>
<feature type="transmembrane region" description="Helical" evidence="6">
    <location>
        <begin position="448"/>
        <end position="472"/>
    </location>
</feature>
<dbReference type="InterPro" id="IPR036513">
    <property type="entry name" value="STAS_dom_sf"/>
</dbReference>
<dbReference type="InterPro" id="IPR001902">
    <property type="entry name" value="SLC26A/SulP_fam"/>
</dbReference>
<dbReference type="Proteomes" id="UP000192578">
    <property type="component" value="Unassembled WGS sequence"/>
</dbReference>
<dbReference type="Pfam" id="PF01740">
    <property type="entry name" value="STAS"/>
    <property type="match status" value="1"/>
</dbReference>
<evidence type="ECO:0000313" key="8">
    <source>
        <dbReference type="EMBL" id="OQV17037.1"/>
    </source>
</evidence>
<dbReference type="OrthoDB" id="288203at2759"/>
<dbReference type="InterPro" id="IPR011547">
    <property type="entry name" value="SLC26A/SulP_dom"/>
</dbReference>
<feature type="transmembrane region" description="Helical" evidence="6">
    <location>
        <begin position="300"/>
        <end position="320"/>
    </location>
</feature>
<comment type="subcellular location">
    <subcellularLocation>
        <location evidence="1">Membrane</location>
        <topology evidence="1">Multi-pass membrane protein</topology>
    </subcellularLocation>
</comment>
<comment type="caution">
    <text evidence="8">The sequence shown here is derived from an EMBL/GenBank/DDBJ whole genome shotgun (WGS) entry which is preliminary data.</text>
</comment>
<reference evidence="9" key="1">
    <citation type="submission" date="2017-01" db="EMBL/GenBank/DDBJ databases">
        <title>Comparative genomics of anhydrobiosis in the tardigrade Hypsibius dujardini.</title>
        <authorList>
            <person name="Yoshida Y."/>
            <person name="Koutsovoulos G."/>
            <person name="Laetsch D."/>
            <person name="Stevens L."/>
            <person name="Kumar S."/>
            <person name="Horikawa D."/>
            <person name="Ishino K."/>
            <person name="Komine S."/>
            <person name="Tomita M."/>
            <person name="Blaxter M."/>
            <person name="Arakawa K."/>
        </authorList>
    </citation>
    <scope>NUCLEOTIDE SEQUENCE [LARGE SCALE GENOMIC DNA]</scope>
    <source>
        <strain evidence="9">Z151</strain>
    </source>
</reference>
<evidence type="ECO:0000256" key="4">
    <source>
        <dbReference type="ARBA" id="ARBA00023136"/>
    </source>
</evidence>
<dbReference type="SUPFAM" id="SSF52091">
    <property type="entry name" value="SpoIIaa-like"/>
    <property type="match status" value="1"/>
</dbReference>